<evidence type="ECO:0000313" key="2">
    <source>
        <dbReference type="Proteomes" id="UP000308600"/>
    </source>
</evidence>
<dbReference type="Proteomes" id="UP000308600">
    <property type="component" value="Unassembled WGS sequence"/>
</dbReference>
<keyword evidence="2" id="KW-1185">Reference proteome</keyword>
<evidence type="ECO:0000313" key="1">
    <source>
        <dbReference type="EMBL" id="TFK77228.1"/>
    </source>
</evidence>
<reference evidence="1 2" key="1">
    <citation type="journal article" date="2019" name="Nat. Ecol. Evol.">
        <title>Megaphylogeny resolves global patterns of mushroom evolution.</title>
        <authorList>
            <person name="Varga T."/>
            <person name="Krizsan K."/>
            <person name="Foldi C."/>
            <person name="Dima B."/>
            <person name="Sanchez-Garcia M."/>
            <person name="Sanchez-Ramirez S."/>
            <person name="Szollosi G.J."/>
            <person name="Szarkandi J.G."/>
            <person name="Papp V."/>
            <person name="Albert L."/>
            <person name="Andreopoulos W."/>
            <person name="Angelini C."/>
            <person name="Antonin V."/>
            <person name="Barry K.W."/>
            <person name="Bougher N.L."/>
            <person name="Buchanan P."/>
            <person name="Buyck B."/>
            <person name="Bense V."/>
            <person name="Catcheside P."/>
            <person name="Chovatia M."/>
            <person name="Cooper J."/>
            <person name="Damon W."/>
            <person name="Desjardin D."/>
            <person name="Finy P."/>
            <person name="Geml J."/>
            <person name="Haridas S."/>
            <person name="Hughes K."/>
            <person name="Justo A."/>
            <person name="Karasinski D."/>
            <person name="Kautmanova I."/>
            <person name="Kiss B."/>
            <person name="Kocsube S."/>
            <person name="Kotiranta H."/>
            <person name="LaButti K.M."/>
            <person name="Lechner B.E."/>
            <person name="Liimatainen K."/>
            <person name="Lipzen A."/>
            <person name="Lukacs Z."/>
            <person name="Mihaltcheva S."/>
            <person name="Morgado L.N."/>
            <person name="Niskanen T."/>
            <person name="Noordeloos M.E."/>
            <person name="Ohm R.A."/>
            <person name="Ortiz-Santana B."/>
            <person name="Ovrebo C."/>
            <person name="Racz N."/>
            <person name="Riley R."/>
            <person name="Savchenko A."/>
            <person name="Shiryaev A."/>
            <person name="Soop K."/>
            <person name="Spirin V."/>
            <person name="Szebenyi C."/>
            <person name="Tomsovsky M."/>
            <person name="Tulloss R.E."/>
            <person name="Uehling J."/>
            <person name="Grigoriev I.V."/>
            <person name="Vagvolgyi C."/>
            <person name="Papp T."/>
            <person name="Martin F.M."/>
            <person name="Miettinen O."/>
            <person name="Hibbett D.S."/>
            <person name="Nagy L.G."/>
        </authorList>
    </citation>
    <scope>NUCLEOTIDE SEQUENCE [LARGE SCALE GENOMIC DNA]</scope>
    <source>
        <strain evidence="1 2">NL-1719</strain>
    </source>
</reference>
<protein>
    <submittedName>
        <fullName evidence="1">Uncharacterized protein</fullName>
    </submittedName>
</protein>
<gene>
    <name evidence="1" type="ORF">BDN72DRAFT_33568</name>
</gene>
<sequence length="138" mass="16425">MQAELTQVEVTETILPLSSSSSGRSSGKPWKTLKTATVRSFLPEGVKTKKWEDRMEKLKKEQAIQKLQTEMKEEKESEMRRFVPCSILPYSSDDYHSRREVTQERKKAAEERRRLEELQAKVCYHLRMYFSRHHRYPC</sequence>
<dbReference type="EMBL" id="ML208259">
    <property type="protein sequence ID" value="TFK77228.1"/>
    <property type="molecule type" value="Genomic_DNA"/>
</dbReference>
<accession>A0ACD3BGJ2</accession>
<organism evidence="1 2">
    <name type="scientific">Pluteus cervinus</name>
    <dbReference type="NCBI Taxonomy" id="181527"/>
    <lineage>
        <taxon>Eukaryota</taxon>
        <taxon>Fungi</taxon>
        <taxon>Dikarya</taxon>
        <taxon>Basidiomycota</taxon>
        <taxon>Agaricomycotina</taxon>
        <taxon>Agaricomycetes</taxon>
        <taxon>Agaricomycetidae</taxon>
        <taxon>Agaricales</taxon>
        <taxon>Pluteineae</taxon>
        <taxon>Pluteaceae</taxon>
        <taxon>Pluteus</taxon>
    </lineage>
</organism>
<name>A0ACD3BGJ2_9AGAR</name>
<proteinExistence type="predicted"/>